<dbReference type="Proteomes" id="UP000243686">
    <property type="component" value="Unassembled WGS sequence"/>
</dbReference>
<name>A0A1S8X192_OPIVI</name>
<keyword evidence="2" id="KW-1185">Reference proteome</keyword>
<gene>
    <name evidence="1" type="ORF">X801_03642</name>
</gene>
<sequence length="28" mass="3047">MLCYSILYVLSSQSEKPKVSGTIGQNIS</sequence>
<evidence type="ECO:0000313" key="2">
    <source>
        <dbReference type="Proteomes" id="UP000243686"/>
    </source>
</evidence>
<protein>
    <submittedName>
        <fullName evidence="1">Uncharacterized protein</fullName>
    </submittedName>
</protein>
<evidence type="ECO:0000313" key="1">
    <source>
        <dbReference type="EMBL" id="OON20479.1"/>
    </source>
</evidence>
<accession>A0A1S8X192</accession>
<proteinExistence type="predicted"/>
<reference evidence="1 2" key="1">
    <citation type="submission" date="2015-03" db="EMBL/GenBank/DDBJ databases">
        <title>Draft genome of the nematode, Opisthorchis viverrini.</title>
        <authorList>
            <person name="Mitreva M."/>
        </authorList>
    </citation>
    <scope>NUCLEOTIDE SEQUENCE [LARGE SCALE GENOMIC DNA]</scope>
    <source>
        <strain evidence="1">Khon Kaen</strain>
    </source>
</reference>
<dbReference type="EMBL" id="KV892614">
    <property type="protein sequence ID" value="OON20479.1"/>
    <property type="molecule type" value="Genomic_DNA"/>
</dbReference>
<dbReference type="AlphaFoldDB" id="A0A1S8X192"/>
<organism evidence="1 2">
    <name type="scientific">Opisthorchis viverrini</name>
    <name type="common">Southeast Asian liver fluke</name>
    <dbReference type="NCBI Taxonomy" id="6198"/>
    <lineage>
        <taxon>Eukaryota</taxon>
        <taxon>Metazoa</taxon>
        <taxon>Spiralia</taxon>
        <taxon>Lophotrochozoa</taxon>
        <taxon>Platyhelminthes</taxon>
        <taxon>Trematoda</taxon>
        <taxon>Digenea</taxon>
        <taxon>Opisthorchiida</taxon>
        <taxon>Opisthorchiata</taxon>
        <taxon>Opisthorchiidae</taxon>
        <taxon>Opisthorchis</taxon>
    </lineage>
</organism>